<dbReference type="RefSeq" id="WP_284302483.1">
    <property type="nucleotide sequence ID" value="NZ_BSUO01000001.1"/>
</dbReference>
<protein>
    <recommendedName>
        <fullName evidence="4">Acylphosphatase</fullName>
    </recommendedName>
</protein>
<evidence type="ECO:0000313" key="3">
    <source>
        <dbReference type="Proteomes" id="UP001157126"/>
    </source>
</evidence>
<reference evidence="3" key="1">
    <citation type="journal article" date="2019" name="Int. J. Syst. Evol. Microbiol.">
        <title>The Global Catalogue of Microorganisms (GCM) 10K type strain sequencing project: providing services to taxonomists for standard genome sequencing and annotation.</title>
        <authorList>
            <consortium name="The Broad Institute Genomics Platform"/>
            <consortium name="The Broad Institute Genome Sequencing Center for Infectious Disease"/>
            <person name="Wu L."/>
            <person name="Ma J."/>
        </authorList>
    </citation>
    <scope>NUCLEOTIDE SEQUENCE [LARGE SCALE GENOMIC DNA]</scope>
    <source>
        <strain evidence="3">NBRC 113072</strain>
    </source>
</reference>
<proteinExistence type="predicted"/>
<sequence length="73" mass="7923">MRGGQRRCRAALGAGPPRGGRPCWLREIHDPDVIEAVAGWLEAGGPGLADEPDLVAIHAFTPSRRIRTEHEDT</sequence>
<comment type="caution">
    <text evidence="2">The sequence shown here is derived from an EMBL/GenBank/DDBJ whole genome shotgun (WGS) entry which is preliminary data.</text>
</comment>
<name>A0ABQ6IM38_9MICO</name>
<evidence type="ECO:0000313" key="2">
    <source>
        <dbReference type="EMBL" id="GMA38415.1"/>
    </source>
</evidence>
<organism evidence="2 3">
    <name type="scientific">Mobilicoccus caccae</name>
    <dbReference type="NCBI Taxonomy" id="1859295"/>
    <lineage>
        <taxon>Bacteria</taxon>
        <taxon>Bacillati</taxon>
        <taxon>Actinomycetota</taxon>
        <taxon>Actinomycetes</taxon>
        <taxon>Micrococcales</taxon>
        <taxon>Dermatophilaceae</taxon>
        <taxon>Mobilicoccus</taxon>
    </lineage>
</organism>
<accession>A0ABQ6IM38</accession>
<keyword evidence="3" id="KW-1185">Reference proteome</keyword>
<dbReference type="EMBL" id="BSUO01000001">
    <property type="protein sequence ID" value="GMA38415.1"/>
    <property type="molecule type" value="Genomic_DNA"/>
</dbReference>
<dbReference type="Proteomes" id="UP001157126">
    <property type="component" value="Unassembled WGS sequence"/>
</dbReference>
<feature type="region of interest" description="Disordered" evidence="1">
    <location>
        <begin position="1"/>
        <end position="20"/>
    </location>
</feature>
<evidence type="ECO:0000256" key="1">
    <source>
        <dbReference type="SAM" id="MobiDB-lite"/>
    </source>
</evidence>
<feature type="compositionally biased region" description="Low complexity" evidence="1">
    <location>
        <begin position="10"/>
        <end position="20"/>
    </location>
</feature>
<gene>
    <name evidence="2" type="ORF">GCM10025883_04600</name>
</gene>
<evidence type="ECO:0008006" key="4">
    <source>
        <dbReference type="Google" id="ProtNLM"/>
    </source>
</evidence>